<keyword evidence="3" id="KW-0479">Metal-binding</keyword>
<evidence type="ECO:0000256" key="7">
    <source>
        <dbReference type="ARBA" id="ARBA00029873"/>
    </source>
</evidence>
<evidence type="ECO:0000256" key="3">
    <source>
        <dbReference type="ARBA" id="ARBA00022723"/>
    </source>
</evidence>
<dbReference type="InterPro" id="IPR015877">
    <property type="entry name" value="MAT1_centre"/>
</dbReference>
<dbReference type="Proteomes" id="UP000232875">
    <property type="component" value="Unassembled WGS sequence"/>
</dbReference>
<dbReference type="SUPFAM" id="SSF57850">
    <property type="entry name" value="RING/U-box"/>
    <property type="match status" value="1"/>
</dbReference>
<dbReference type="PANTHER" id="PTHR12683">
    <property type="entry name" value="CDK-ACTIVATING KINASE ASSEMBLY FACTOR MAT1"/>
    <property type="match status" value="1"/>
</dbReference>
<evidence type="ECO:0000256" key="5">
    <source>
        <dbReference type="ARBA" id="ARBA00022833"/>
    </source>
</evidence>
<evidence type="ECO:0000313" key="13">
    <source>
        <dbReference type="Proteomes" id="UP000232875"/>
    </source>
</evidence>
<dbReference type="Pfam" id="PF17121">
    <property type="entry name" value="zf-C3HC4_5"/>
    <property type="match status" value="1"/>
</dbReference>
<dbReference type="InterPro" id="IPR013083">
    <property type="entry name" value="Znf_RING/FYVE/PHD"/>
</dbReference>
<dbReference type="Pfam" id="PF06391">
    <property type="entry name" value="MAT1"/>
    <property type="match status" value="1"/>
</dbReference>
<dbReference type="AlphaFoldDB" id="A0A2N1JHJ1"/>
<protein>
    <recommendedName>
        <fullName evidence="2">RNA polymerase II transcription factor B subunit 3</fullName>
    </recommendedName>
    <alternativeName>
        <fullName evidence="8">RNA polymerase II transcription factor B 38 kDa subunit</fullName>
    </alternativeName>
    <alternativeName>
        <fullName evidence="7">RNA polymerase II transcription factor B p38 subunit</fullName>
    </alternativeName>
</protein>
<reference evidence="12 13" key="1">
    <citation type="submission" date="2017-10" db="EMBL/GenBank/DDBJ databases">
        <title>A novel species of cold-tolerant Malassezia isolated from bats.</title>
        <authorList>
            <person name="Lorch J.M."/>
            <person name="Palmer J.M."/>
            <person name="Vanderwolf K.J."/>
            <person name="Schmidt K.Z."/>
            <person name="Verant M.L."/>
            <person name="Weller T.J."/>
            <person name="Blehert D.S."/>
        </authorList>
    </citation>
    <scope>NUCLEOTIDE SEQUENCE [LARGE SCALE GENOMIC DNA]</scope>
    <source>
        <strain evidence="12 13">NWHC:44797-103</strain>
    </source>
</reference>
<dbReference type="OrthoDB" id="5963at2759"/>
<dbReference type="GO" id="GO:0008270">
    <property type="term" value="F:zinc ion binding"/>
    <property type="evidence" value="ECO:0007669"/>
    <property type="project" value="UniProtKB-KW"/>
</dbReference>
<keyword evidence="6" id="KW-0539">Nucleus</keyword>
<feature type="region of interest" description="Disordered" evidence="9">
    <location>
        <begin position="122"/>
        <end position="159"/>
    </location>
</feature>
<proteinExistence type="predicted"/>
<dbReference type="NCBIfam" id="TIGR00570">
    <property type="entry name" value="cdk7"/>
    <property type="match status" value="1"/>
</dbReference>
<gene>
    <name evidence="12" type="primary">TFB3</name>
    <name evidence="12" type="ORF">MVES_000094</name>
</gene>
<dbReference type="PANTHER" id="PTHR12683:SF13">
    <property type="entry name" value="CDK-ACTIVATING KINASE ASSEMBLY FACTOR MAT1"/>
    <property type="match status" value="1"/>
</dbReference>
<keyword evidence="4" id="KW-0863">Zinc-finger</keyword>
<name>A0A2N1JHJ1_9BASI</name>
<evidence type="ECO:0000259" key="10">
    <source>
        <dbReference type="Pfam" id="PF06391"/>
    </source>
</evidence>
<dbReference type="InterPro" id="IPR001841">
    <property type="entry name" value="Znf_RING"/>
</dbReference>
<feature type="domain" description="MAT1 centre" evidence="10">
    <location>
        <begin position="33"/>
        <end position="209"/>
    </location>
</feature>
<evidence type="ECO:0000256" key="8">
    <source>
        <dbReference type="ARBA" id="ARBA00033277"/>
    </source>
</evidence>
<comment type="subcellular location">
    <subcellularLocation>
        <location evidence="1">Nucleus</location>
    </subcellularLocation>
</comment>
<dbReference type="EMBL" id="KZ454987">
    <property type="protein sequence ID" value="PKI86020.1"/>
    <property type="molecule type" value="Genomic_DNA"/>
</dbReference>
<evidence type="ECO:0000256" key="6">
    <source>
        <dbReference type="ARBA" id="ARBA00023242"/>
    </source>
</evidence>
<evidence type="ECO:0000256" key="1">
    <source>
        <dbReference type="ARBA" id="ARBA00004123"/>
    </source>
</evidence>
<evidence type="ECO:0000256" key="4">
    <source>
        <dbReference type="ARBA" id="ARBA00022771"/>
    </source>
</evidence>
<keyword evidence="5" id="KW-0862">Zinc</keyword>
<dbReference type="PROSITE" id="PS00518">
    <property type="entry name" value="ZF_RING_1"/>
    <property type="match status" value="1"/>
</dbReference>
<evidence type="ECO:0000313" key="12">
    <source>
        <dbReference type="EMBL" id="PKI86020.1"/>
    </source>
</evidence>
<dbReference type="GO" id="GO:0006357">
    <property type="term" value="P:regulation of transcription by RNA polymerase II"/>
    <property type="evidence" value="ECO:0007669"/>
    <property type="project" value="TreeGrafter"/>
</dbReference>
<dbReference type="InterPro" id="IPR004575">
    <property type="entry name" value="MAT1/Tfb3"/>
</dbReference>
<evidence type="ECO:0000256" key="9">
    <source>
        <dbReference type="SAM" id="MobiDB-lite"/>
    </source>
</evidence>
<dbReference type="GO" id="GO:0006289">
    <property type="term" value="P:nucleotide-excision repair"/>
    <property type="evidence" value="ECO:0007669"/>
    <property type="project" value="InterPro"/>
</dbReference>
<dbReference type="Gene3D" id="3.30.40.10">
    <property type="entry name" value="Zinc/RING finger domain, C3HC4 (zinc finger)"/>
    <property type="match status" value="1"/>
</dbReference>
<dbReference type="GO" id="GO:0061575">
    <property type="term" value="F:cyclin-dependent protein serine/threonine kinase activator activity"/>
    <property type="evidence" value="ECO:0007669"/>
    <property type="project" value="InterPro"/>
</dbReference>
<feature type="domain" description="RING-type" evidence="11">
    <location>
        <begin position="3"/>
        <end position="29"/>
    </location>
</feature>
<organism evidence="12 13">
    <name type="scientific">Malassezia vespertilionis</name>
    <dbReference type="NCBI Taxonomy" id="2020962"/>
    <lineage>
        <taxon>Eukaryota</taxon>
        <taxon>Fungi</taxon>
        <taxon>Dikarya</taxon>
        <taxon>Basidiomycota</taxon>
        <taxon>Ustilaginomycotina</taxon>
        <taxon>Malasseziomycetes</taxon>
        <taxon>Malasseziales</taxon>
        <taxon>Malasseziaceae</taxon>
        <taxon>Malassezia</taxon>
    </lineage>
</organism>
<keyword evidence="13" id="KW-1185">Reference proteome</keyword>
<dbReference type="STRING" id="2020962.A0A2N1JHJ1"/>
<dbReference type="GO" id="GO:0005675">
    <property type="term" value="C:transcription factor TFIIH holo complex"/>
    <property type="evidence" value="ECO:0007669"/>
    <property type="project" value="InterPro"/>
</dbReference>
<evidence type="ECO:0000259" key="11">
    <source>
        <dbReference type="Pfam" id="PF17121"/>
    </source>
</evidence>
<dbReference type="InterPro" id="IPR017907">
    <property type="entry name" value="Znf_RING_CS"/>
</dbReference>
<accession>A0A2N1JHJ1</accession>
<evidence type="ECO:0000256" key="2">
    <source>
        <dbReference type="ARBA" id="ARBA00022257"/>
    </source>
</evidence>
<sequence length="289" mass="33449">MVSPCYHKMCESCIDRLFSLGPAACPECGQIVRKQQFSAQTFQDLRVEEEVDVRKRVSKLFNRKPNEFPSLKAYNDYLEEFEEITFNLVNKVDVEHTQARLAQYEALNKAQIAAHLQFREQESQRQHQADEAAKQERQMRTKRVMEEQEREQAARDADEKEMMAMLTNGTSIEEVVKERQRRIDKRAKEAALREEKEQTRMQQYEEALQKRVAPRTTYTPLETEYIRKVLASDFCGPFATLRDGSDLCTVRNTPAKLGGLGGDGYVDPWLRPELVDASAVMAARLEYIV</sequence>